<dbReference type="Proteomes" id="UP000617531">
    <property type="component" value="Unassembled WGS sequence"/>
</dbReference>
<proteinExistence type="inferred from homology"/>
<dbReference type="RefSeq" id="WP_191283762.1">
    <property type="nucleotide sequence ID" value="NZ_BNAI01000005.1"/>
</dbReference>
<keyword evidence="7" id="KW-1185">Reference proteome</keyword>
<keyword evidence="2" id="KW-0813">Transport</keyword>
<feature type="domain" description="ABC transporter" evidence="5">
    <location>
        <begin position="7"/>
        <end position="231"/>
    </location>
</feature>
<sequence>MSTGQTLVFDGVTKHFGPVAAVEGLDFTVEPGRVTGFLGPNGAGKTTTLRMLLGLVAATSGTATIGGKAYRDLENPMRVVGASLEAAFHPGRSGRAHLAVTAAAAGIPRDRVTAVLEQTGMAPYADRRVGGYSMGMRQRLGLATALLGDPGVLVLDEPINGLDPEGIRWIRSFLQALAAEGRTVLVSSHLLSEVQQTVDDVVVIAGGKLRYVGTLAALEGTSTANGSVVDTPDRAVLIAALEAAGHDVRVEAEGLVVELAPVEVGRIALAAGVALSALAASGAGLEDEFLALVADPERAAEGGRQR</sequence>
<dbReference type="EMBL" id="BNAI01000005">
    <property type="protein sequence ID" value="GHF22149.1"/>
    <property type="molecule type" value="Genomic_DNA"/>
</dbReference>
<dbReference type="InterPro" id="IPR027417">
    <property type="entry name" value="P-loop_NTPase"/>
</dbReference>
<name>A0A8J3M5L1_9MICO</name>
<dbReference type="PROSITE" id="PS50893">
    <property type="entry name" value="ABC_TRANSPORTER_2"/>
    <property type="match status" value="1"/>
</dbReference>
<keyword evidence="3" id="KW-0547">Nucleotide-binding</keyword>
<comment type="caution">
    <text evidence="6">The sequence shown here is derived from an EMBL/GenBank/DDBJ whole genome shotgun (WGS) entry which is preliminary data.</text>
</comment>
<dbReference type="AlphaFoldDB" id="A0A8J3M5L1"/>
<evidence type="ECO:0000256" key="4">
    <source>
        <dbReference type="ARBA" id="ARBA00022840"/>
    </source>
</evidence>
<evidence type="ECO:0000256" key="1">
    <source>
        <dbReference type="ARBA" id="ARBA00005417"/>
    </source>
</evidence>
<dbReference type="InterPro" id="IPR003593">
    <property type="entry name" value="AAA+_ATPase"/>
</dbReference>
<dbReference type="Gene3D" id="3.40.50.300">
    <property type="entry name" value="P-loop containing nucleotide triphosphate hydrolases"/>
    <property type="match status" value="1"/>
</dbReference>
<evidence type="ECO:0000259" key="5">
    <source>
        <dbReference type="PROSITE" id="PS50893"/>
    </source>
</evidence>
<reference evidence="6" key="1">
    <citation type="journal article" date="2014" name="Int. J. Syst. Evol. Microbiol.">
        <title>Complete genome sequence of Corynebacterium casei LMG S-19264T (=DSM 44701T), isolated from a smear-ripened cheese.</title>
        <authorList>
            <consortium name="US DOE Joint Genome Institute (JGI-PGF)"/>
            <person name="Walter F."/>
            <person name="Albersmeier A."/>
            <person name="Kalinowski J."/>
            <person name="Ruckert C."/>
        </authorList>
    </citation>
    <scope>NUCLEOTIDE SEQUENCE</scope>
    <source>
        <strain evidence="6">CGMCC 1.16548</strain>
    </source>
</reference>
<dbReference type="GO" id="GO:0005524">
    <property type="term" value="F:ATP binding"/>
    <property type="evidence" value="ECO:0007669"/>
    <property type="project" value="UniProtKB-KW"/>
</dbReference>
<reference evidence="6" key="2">
    <citation type="submission" date="2020-09" db="EMBL/GenBank/DDBJ databases">
        <authorList>
            <person name="Sun Q."/>
            <person name="Zhou Y."/>
        </authorList>
    </citation>
    <scope>NUCLEOTIDE SEQUENCE</scope>
    <source>
        <strain evidence="6">CGMCC 1.16548</strain>
    </source>
</reference>
<gene>
    <name evidence="6" type="ORF">GCM10011600_24090</name>
</gene>
<evidence type="ECO:0000313" key="7">
    <source>
        <dbReference type="Proteomes" id="UP000617531"/>
    </source>
</evidence>
<dbReference type="SUPFAM" id="SSF52540">
    <property type="entry name" value="P-loop containing nucleoside triphosphate hydrolases"/>
    <property type="match status" value="1"/>
</dbReference>
<organism evidence="6 7">
    <name type="scientific">Pseudolysinimonas yzui</name>
    <dbReference type="NCBI Taxonomy" id="2708254"/>
    <lineage>
        <taxon>Bacteria</taxon>
        <taxon>Bacillati</taxon>
        <taxon>Actinomycetota</taxon>
        <taxon>Actinomycetes</taxon>
        <taxon>Micrococcales</taxon>
        <taxon>Microbacteriaceae</taxon>
        <taxon>Pseudolysinimonas</taxon>
    </lineage>
</organism>
<protein>
    <submittedName>
        <fullName evidence="6">ABC transporter ATP-binding protein</fullName>
    </submittedName>
</protein>
<accession>A0A8J3M5L1</accession>
<dbReference type="PANTHER" id="PTHR43335:SF4">
    <property type="entry name" value="ABC TRANSPORTER, ATP-BINDING PROTEIN"/>
    <property type="match status" value="1"/>
</dbReference>
<evidence type="ECO:0000256" key="2">
    <source>
        <dbReference type="ARBA" id="ARBA00022448"/>
    </source>
</evidence>
<evidence type="ECO:0000313" key="6">
    <source>
        <dbReference type="EMBL" id="GHF22149.1"/>
    </source>
</evidence>
<dbReference type="PANTHER" id="PTHR43335">
    <property type="entry name" value="ABC TRANSPORTER, ATP-BINDING PROTEIN"/>
    <property type="match status" value="1"/>
</dbReference>
<comment type="similarity">
    <text evidence="1">Belongs to the ABC transporter superfamily.</text>
</comment>
<evidence type="ECO:0000256" key="3">
    <source>
        <dbReference type="ARBA" id="ARBA00022741"/>
    </source>
</evidence>
<dbReference type="GO" id="GO:0016887">
    <property type="term" value="F:ATP hydrolysis activity"/>
    <property type="evidence" value="ECO:0007669"/>
    <property type="project" value="InterPro"/>
</dbReference>
<dbReference type="Pfam" id="PF00005">
    <property type="entry name" value="ABC_tran"/>
    <property type="match status" value="1"/>
</dbReference>
<dbReference type="InterPro" id="IPR003439">
    <property type="entry name" value="ABC_transporter-like_ATP-bd"/>
</dbReference>
<dbReference type="SMART" id="SM00382">
    <property type="entry name" value="AAA"/>
    <property type="match status" value="1"/>
</dbReference>
<keyword evidence="4 6" id="KW-0067">ATP-binding</keyword>